<dbReference type="PANTHER" id="PTHR43747">
    <property type="entry name" value="FAD-BINDING PROTEIN"/>
    <property type="match status" value="1"/>
</dbReference>
<feature type="binding site" evidence="2">
    <location>
        <position position="199"/>
    </location>
    <ligand>
        <name>FAD</name>
        <dbReference type="ChEBI" id="CHEBI:57692"/>
    </ligand>
</feature>
<keyword evidence="2" id="KW-0547">Nucleotide-binding</keyword>
<dbReference type="Proteomes" id="UP000249393">
    <property type="component" value="Unassembled WGS sequence"/>
</dbReference>
<dbReference type="Gene3D" id="3.50.50.60">
    <property type="entry name" value="FAD/NAD(P)-binding domain"/>
    <property type="match status" value="1"/>
</dbReference>
<dbReference type="RefSeq" id="WP_304272571.1">
    <property type="nucleotide sequence ID" value="NZ_QFQZ01000001.1"/>
</dbReference>
<dbReference type="InterPro" id="IPR050816">
    <property type="entry name" value="Flavin-dep_Halogenase_NPB"/>
</dbReference>
<dbReference type="EMBL" id="QFQZ01000001">
    <property type="protein sequence ID" value="PZR37480.1"/>
    <property type="molecule type" value="Genomic_DNA"/>
</dbReference>
<sequence>MSQATATSAAAASARHGPLDRIVIVGGGAAGWMAAAALSRVLGPRGPAITLIESEDIGIVGVGEATIPPIRAFNALIGLDEATFVRETQGTFKLGIAFVDWTRLGDRYFHPFGVYGHDFGVAPFEAVWRAARRAGQAQPLDAYSVCARAAAQGRFAPLPQSANGPPPMGYAFHFDAALYARLLRAHAEAAGVVRREGKVVDVALRGADGFVEAVTLESGERIAGDLFIDCSGFRSLLLGQALGARFEDWSRWLPNDRALAVPSANVGPPPPFTRSTAREAGWQWRIPLQHRTGNGYVFSSAHVSVDEAHDTLLSGLEGQPLAEPRLLTFQAGCREACWVKNVVALGLASGFLEPLESTSIHLIQAGVARLLEMLPTKAFEPADARRYNRLMAADFENVRDFLVLHFHVTQREDTAYWRDLRAMAPPDSLAERLAIHRATGRIFREADELFTKTSWLAVLEGQQAPVMGEDPLALAVPPEVAATRLARIAELAREAADSMPGHAEFIAARCQARASA</sequence>
<keyword evidence="2" id="KW-0285">Flavoprotein</keyword>
<evidence type="ECO:0000256" key="2">
    <source>
        <dbReference type="PIRSR" id="PIRSR011396-2"/>
    </source>
</evidence>
<accession>A0A2W5VCH3</accession>
<evidence type="ECO:0000256" key="1">
    <source>
        <dbReference type="PIRSR" id="PIRSR011396-1"/>
    </source>
</evidence>
<dbReference type="PANTHER" id="PTHR43747:SF4">
    <property type="entry name" value="FLAVIN-DEPENDENT TRYPTOPHAN HALOGENASE"/>
    <property type="match status" value="1"/>
</dbReference>
<feature type="active site" evidence="1">
    <location>
        <position position="93"/>
    </location>
</feature>
<feature type="binding site" evidence="2">
    <location>
        <position position="93"/>
    </location>
    <ligand>
        <name>7-chloro-L-tryptophan</name>
        <dbReference type="ChEBI" id="CHEBI:58713"/>
    </ligand>
</feature>
<dbReference type="SUPFAM" id="SSF51905">
    <property type="entry name" value="FAD/NAD(P)-binding domain"/>
    <property type="match status" value="1"/>
</dbReference>
<dbReference type="GO" id="GO:0004497">
    <property type="term" value="F:monooxygenase activity"/>
    <property type="evidence" value="ECO:0007669"/>
    <property type="project" value="InterPro"/>
</dbReference>
<reference evidence="3 4" key="1">
    <citation type="submission" date="2017-08" db="EMBL/GenBank/DDBJ databases">
        <title>Infants hospitalized years apart are colonized by the same room-sourced microbial strains.</title>
        <authorList>
            <person name="Brooks B."/>
            <person name="Olm M.R."/>
            <person name="Firek B.A."/>
            <person name="Baker R."/>
            <person name="Thomas B.C."/>
            <person name="Morowitz M.J."/>
            <person name="Banfield J.F."/>
        </authorList>
    </citation>
    <scope>NUCLEOTIDE SEQUENCE [LARGE SCALE GENOMIC DNA]</scope>
    <source>
        <strain evidence="3">S2_003_000_R2_4</strain>
    </source>
</reference>
<comment type="caution">
    <text evidence="3">The sequence shown here is derived from an EMBL/GenBank/DDBJ whole genome shotgun (WGS) entry which is preliminary data.</text>
</comment>
<evidence type="ECO:0000313" key="3">
    <source>
        <dbReference type="EMBL" id="PZR37480.1"/>
    </source>
</evidence>
<dbReference type="GO" id="GO:0000166">
    <property type="term" value="F:nucleotide binding"/>
    <property type="evidence" value="ECO:0007669"/>
    <property type="project" value="UniProtKB-KW"/>
</dbReference>
<organism evidence="3 4">
    <name type="scientific">Caulobacter segnis</name>
    <dbReference type="NCBI Taxonomy" id="88688"/>
    <lineage>
        <taxon>Bacteria</taxon>
        <taxon>Pseudomonadati</taxon>
        <taxon>Pseudomonadota</taxon>
        <taxon>Alphaproteobacteria</taxon>
        <taxon>Caulobacterales</taxon>
        <taxon>Caulobacteraceae</taxon>
        <taxon>Caulobacter</taxon>
    </lineage>
</organism>
<evidence type="ECO:0000313" key="4">
    <source>
        <dbReference type="Proteomes" id="UP000249393"/>
    </source>
</evidence>
<gene>
    <name evidence="3" type="ORF">DI526_00085</name>
</gene>
<feature type="binding site" evidence="2">
    <location>
        <position position="356"/>
    </location>
    <ligand>
        <name>L-tryptophan</name>
        <dbReference type="ChEBI" id="CHEBI:57912"/>
    </ligand>
</feature>
<dbReference type="AlphaFoldDB" id="A0A2W5VCH3"/>
<dbReference type="PIRSF" id="PIRSF011396">
    <property type="entry name" value="Trp_halogenase"/>
    <property type="match status" value="1"/>
</dbReference>
<dbReference type="Pfam" id="PF04820">
    <property type="entry name" value="Trp_halogenase"/>
    <property type="match status" value="1"/>
</dbReference>
<feature type="binding site" evidence="2">
    <location>
        <position position="347"/>
    </location>
    <ligand>
        <name>FAD</name>
        <dbReference type="ChEBI" id="CHEBI:57692"/>
    </ligand>
</feature>
<feature type="binding site" evidence="2">
    <location>
        <begin position="27"/>
        <end position="30"/>
    </location>
    <ligand>
        <name>FAD</name>
        <dbReference type="ChEBI" id="CHEBI:57692"/>
    </ligand>
</feature>
<keyword evidence="2" id="KW-0274">FAD</keyword>
<dbReference type="InterPro" id="IPR036188">
    <property type="entry name" value="FAD/NAD-bd_sf"/>
</dbReference>
<dbReference type="InterPro" id="IPR006905">
    <property type="entry name" value="Flavin_halogenase"/>
</dbReference>
<feature type="binding site" evidence="2">
    <location>
        <position position="360"/>
    </location>
    <ligand>
        <name>FAD</name>
        <dbReference type="ChEBI" id="CHEBI:57692"/>
    </ligand>
</feature>
<proteinExistence type="predicted"/>
<protein>
    <submittedName>
        <fullName evidence="3">Tryptophan halogenase</fullName>
    </submittedName>
</protein>
<name>A0A2W5VCH3_9CAUL</name>
<dbReference type="InterPro" id="IPR033856">
    <property type="entry name" value="Trp_halogen"/>
</dbReference>